<accession>A0A6L9E737</accession>
<dbReference type="RefSeq" id="WP_161433340.1">
    <property type="nucleotide sequence ID" value="NZ_WXYO01000001.1"/>
</dbReference>
<reference evidence="2 3" key="1">
    <citation type="submission" date="2020-01" db="EMBL/GenBank/DDBJ databases">
        <title>Bacteria diversity of Porities sp.</title>
        <authorList>
            <person name="Wang G."/>
        </authorList>
    </citation>
    <scope>NUCLEOTIDE SEQUENCE [LARGE SCALE GENOMIC DNA]</scope>
    <source>
        <strain evidence="2 3">R33</strain>
    </source>
</reference>
<dbReference type="Proteomes" id="UP000475249">
    <property type="component" value="Unassembled WGS sequence"/>
</dbReference>
<protein>
    <submittedName>
        <fullName evidence="2">Type IX secretion system membrane protein PorP/SprF</fullName>
    </submittedName>
</protein>
<comment type="caution">
    <text evidence="2">The sequence shown here is derived from an EMBL/GenBank/DDBJ whole genome shotgun (WGS) entry which is preliminary data.</text>
</comment>
<dbReference type="EMBL" id="WXYO01000001">
    <property type="protein sequence ID" value="NAS10537.1"/>
    <property type="molecule type" value="Genomic_DNA"/>
</dbReference>
<gene>
    <name evidence="2" type="ORF">GTQ38_00895</name>
</gene>
<feature type="signal peptide" evidence="1">
    <location>
        <begin position="1"/>
        <end position="28"/>
    </location>
</feature>
<keyword evidence="1" id="KW-0732">Signal</keyword>
<organism evidence="2 3">
    <name type="scientific">Poritiphilus flavus</name>
    <dbReference type="NCBI Taxonomy" id="2697053"/>
    <lineage>
        <taxon>Bacteria</taxon>
        <taxon>Pseudomonadati</taxon>
        <taxon>Bacteroidota</taxon>
        <taxon>Flavobacteriia</taxon>
        <taxon>Flavobacteriales</taxon>
        <taxon>Flavobacteriaceae</taxon>
        <taxon>Poritiphilus</taxon>
    </lineage>
</organism>
<dbReference type="InterPro" id="IPR019861">
    <property type="entry name" value="PorP/SprF_Bacteroidetes"/>
</dbReference>
<evidence type="ECO:0000313" key="3">
    <source>
        <dbReference type="Proteomes" id="UP000475249"/>
    </source>
</evidence>
<name>A0A6L9E737_9FLAO</name>
<evidence type="ECO:0000313" key="2">
    <source>
        <dbReference type="EMBL" id="NAS10537.1"/>
    </source>
</evidence>
<proteinExistence type="predicted"/>
<evidence type="ECO:0000256" key="1">
    <source>
        <dbReference type="SAM" id="SignalP"/>
    </source>
</evidence>
<dbReference type="Pfam" id="PF11751">
    <property type="entry name" value="PorP_SprF"/>
    <property type="match status" value="1"/>
</dbReference>
<dbReference type="NCBIfam" id="TIGR03519">
    <property type="entry name" value="T9SS_PorP_fam"/>
    <property type="match status" value="1"/>
</dbReference>
<sequence length="313" mass="34988">MALQLLITNTKNILATAIFLTLSLIVNAQQEAQFTQYMYNTVIINPAYAGSRGCMSFNTLYRSQWVGLEGAPKTVFFSLNTPISRKVGLGFSFYKNEIGPSVENMIATDYAYSVKLSRGITQLSFGIKAGIQTLDIDFSKLNIFSPLEQAFENNIDNRITPLLGLGAMLHNDKWYMGISAPNILQTEHYEDNSLSTATEKLHVFYTAGYVFDLPRDVQFKPAILAKYVAGAPLGLDLSANFLIYRRFTLGASYRLNAAASALVAIQLNNQIMIGYAYDTDATSLSNYNYGSHEVFLRFELLSRVRNNISPRFF</sequence>
<dbReference type="AlphaFoldDB" id="A0A6L9E737"/>
<feature type="chain" id="PRO_5026681920" evidence="1">
    <location>
        <begin position="29"/>
        <end position="313"/>
    </location>
</feature>
<keyword evidence="3" id="KW-1185">Reference proteome</keyword>